<feature type="domain" description="Imelysin-like" evidence="3">
    <location>
        <begin position="39"/>
        <end position="301"/>
    </location>
</feature>
<dbReference type="Gene3D" id="1.20.1420.20">
    <property type="entry name" value="M75 peptidase, HXXE motif"/>
    <property type="match status" value="1"/>
</dbReference>
<dbReference type="RefSeq" id="WP_353546024.1">
    <property type="nucleotide sequence ID" value="NZ_JAGKSB010000003.1"/>
</dbReference>
<dbReference type="AlphaFoldDB" id="A0A8T4H5U2"/>
<protein>
    <recommendedName>
        <fullName evidence="3">Imelysin-like domain-containing protein</fullName>
    </recommendedName>
</protein>
<evidence type="ECO:0000259" key="3">
    <source>
        <dbReference type="Pfam" id="PF09375"/>
    </source>
</evidence>
<dbReference type="InterPro" id="IPR018976">
    <property type="entry name" value="Imelysin-like"/>
</dbReference>
<gene>
    <name evidence="4" type="ORF">J5U18_02995</name>
</gene>
<dbReference type="InterPro" id="IPR038352">
    <property type="entry name" value="Imelysin_sf"/>
</dbReference>
<evidence type="ECO:0000313" key="5">
    <source>
        <dbReference type="Proteomes" id="UP000679691"/>
    </source>
</evidence>
<dbReference type="Proteomes" id="UP000679691">
    <property type="component" value="Unassembled WGS sequence"/>
</dbReference>
<keyword evidence="2" id="KW-0732">Signal</keyword>
<keyword evidence="5" id="KW-1185">Reference proteome</keyword>
<evidence type="ECO:0000256" key="1">
    <source>
        <dbReference type="ARBA" id="ARBA00004196"/>
    </source>
</evidence>
<dbReference type="GO" id="GO:0030313">
    <property type="term" value="C:cell envelope"/>
    <property type="evidence" value="ECO:0007669"/>
    <property type="project" value="UniProtKB-SubCell"/>
</dbReference>
<organism evidence="4 5">
    <name type="scientific">Rhinopithecimicrobium faecis</name>
    <dbReference type="NCBI Taxonomy" id="2820698"/>
    <lineage>
        <taxon>Bacteria</taxon>
        <taxon>Pseudomonadati</taxon>
        <taxon>Bacteroidota</taxon>
        <taxon>Sphingobacteriia</taxon>
        <taxon>Sphingobacteriales</taxon>
        <taxon>Sphingobacteriaceae</taxon>
        <taxon>Rhinopithecimicrobium</taxon>
    </lineage>
</organism>
<comment type="caution">
    <text evidence="4">The sequence shown here is derived from an EMBL/GenBank/DDBJ whole genome shotgun (WGS) entry which is preliminary data.</text>
</comment>
<evidence type="ECO:0000256" key="2">
    <source>
        <dbReference type="ARBA" id="ARBA00022729"/>
    </source>
</evidence>
<dbReference type="EMBL" id="JAGKSB010000003">
    <property type="protein sequence ID" value="MBP3942540.1"/>
    <property type="molecule type" value="Genomic_DNA"/>
</dbReference>
<proteinExistence type="predicted"/>
<dbReference type="Pfam" id="PF09375">
    <property type="entry name" value="Peptidase_M75"/>
    <property type="match status" value="1"/>
</dbReference>
<reference evidence="4" key="1">
    <citation type="submission" date="2021-03" db="EMBL/GenBank/DDBJ databases">
        <authorList>
            <person name="Lu T."/>
            <person name="Wang Q."/>
            <person name="Han X."/>
        </authorList>
    </citation>
    <scope>NUCLEOTIDE SEQUENCE</scope>
    <source>
        <strain evidence="4">WQ 2009</strain>
    </source>
</reference>
<comment type="subcellular location">
    <subcellularLocation>
        <location evidence="1">Cell envelope</location>
    </subcellularLocation>
</comment>
<accession>A0A8T4H5U2</accession>
<name>A0A8T4H5U2_9SPHI</name>
<evidence type="ECO:0000313" key="4">
    <source>
        <dbReference type="EMBL" id="MBP3942540.1"/>
    </source>
</evidence>
<sequence length="331" mass="37546">MKNILIGFLLIPMFWSCSVDSDKKKVQQEVITTIEAQVILPTYKMLYERVLDLQFSVEKLDVADSDALLHARDSWLAAREIWEQSEGYIVNYAAVSHLKYQLDKYTLAKDLNEHKTIAQGAYQQLEELLWGQAGKKQAEDLTNEELLAMNNAALAIAVSTQKLLQHIHTELGASPLQQSSEVSKHTYCRQRMQRYIVNMLDLTADIMHAKIDVPFNTSATTLADMELESQYSDNAKFDIMNNMLGLERLYLGNLDKDINDGLSAYVRSENEVLDMQLTEAIAESKRAIAGLPESYAMALTHDRDALSFAKYKIKVVHDLIQDELLPIVQTL</sequence>